<organism evidence="2 3">
    <name type="scientific">Circoviridae sp</name>
    <dbReference type="NCBI Taxonomy" id="1954248"/>
    <lineage>
        <taxon>Viruses</taxon>
        <taxon>Monodnaviria</taxon>
        <taxon>Shotokuvirae</taxon>
        <taxon>Cressdnaviricota</taxon>
        <taxon>Arfiviricetes</taxon>
        <taxon>Rohanvirales</taxon>
        <taxon>Nenyaviridae</taxon>
        <taxon>Galvornvirus</taxon>
        <taxon>Galvornvirus isengard</taxon>
    </lineage>
</organism>
<keyword evidence="1" id="KW-0472">Membrane</keyword>
<feature type="transmembrane region" description="Helical" evidence="1">
    <location>
        <begin position="26"/>
        <end position="49"/>
    </location>
</feature>
<reference evidence="2 3" key="1">
    <citation type="submission" date="2018-07" db="EMBL/GenBank/DDBJ databases">
        <title>Uncovering a Universe of Circular DNA Viruses in Animal Metagenomes.</title>
        <authorList>
            <person name="Tisza M."/>
            <person name="Buck C."/>
            <person name="Pastrana D."/>
            <person name="Welch N."/>
            <person name="Peretti A."/>
        </authorList>
    </citation>
    <scope>NUCLEOTIDE SEQUENCE [LARGE SCALE GENOMIC DNA]</scope>
    <source>
        <strain evidence="2">Ctda199</strain>
    </source>
</reference>
<sequence length="108" mass="12264">MITGFPWSSFPLVISILNMRDCSIQLPLLCCIIGCIGFLGSSHIGYSFLNYTHCSLDASWVDERTHYTPSGYFLSGSFRHFKTNPGLRGLPYLYFFVPVTYGTWYADL</sequence>
<evidence type="ECO:0000313" key="2">
    <source>
        <dbReference type="EMBL" id="AXH77273.1"/>
    </source>
</evidence>
<protein>
    <submittedName>
        <fullName evidence="2">Uncharacterized protein</fullName>
    </submittedName>
</protein>
<evidence type="ECO:0000256" key="1">
    <source>
        <dbReference type="SAM" id="Phobius"/>
    </source>
</evidence>
<accession>A0A345N0X3</accession>
<keyword evidence="1" id="KW-0812">Transmembrane</keyword>
<proteinExistence type="predicted"/>
<keyword evidence="3" id="KW-1185">Reference proteome</keyword>
<evidence type="ECO:0000313" key="3">
    <source>
        <dbReference type="Proteomes" id="UP000277379"/>
    </source>
</evidence>
<name>A0A345N0X3_9VIRU</name>
<dbReference type="Proteomes" id="UP000277379">
    <property type="component" value="Segment"/>
</dbReference>
<keyword evidence="1" id="KW-1133">Transmembrane helix</keyword>
<dbReference type="EMBL" id="MH617563">
    <property type="protein sequence ID" value="AXH77273.1"/>
    <property type="molecule type" value="Genomic_DNA"/>
</dbReference>